<dbReference type="InterPro" id="IPR045312">
    <property type="entry name" value="PCBER-like"/>
</dbReference>
<dbReference type="PANTHER" id="PTHR47706">
    <property type="entry name" value="NMRA-LIKE FAMILY PROTEIN"/>
    <property type="match status" value="1"/>
</dbReference>
<dbReference type="InterPro" id="IPR051609">
    <property type="entry name" value="NmrA/Isoflavone_reductase-like"/>
</dbReference>
<dbReference type="GO" id="GO:0016491">
    <property type="term" value="F:oxidoreductase activity"/>
    <property type="evidence" value="ECO:0007669"/>
    <property type="project" value="UniProtKB-KW"/>
</dbReference>
<name>A0A8E2JC03_9PEZI</name>
<accession>A0A8E2JC03</accession>
<dbReference type="OrthoDB" id="419598at2759"/>
<reference evidence="4 5" key="1">
    <citation type="journal article" date="2016" name="Nat. Commun.">
        <title>Ectomycorrhizal ecology is imprinted in the genome of the dominant symbiotic fungus Cenococcum geophilum.</title>
        <authorList>
            <consortium name="DOE Joint Genome Institute"/>
            <person name="Peter M."/>
            <person name="Kohler A."/>
            <person name="Ohm R.A."/>
            <person name="Kuo A."/>
            <person name="Krutzmann J."/>
            <person name="Morin E."/>
            <person name="Arend M."/>
            <person name="Barry K.W."/>
            <person name="Binder M."/>
            <person name="Choi C."/>
            <person name="Clum A."/>
            <person name="Copeland A."/>
            <person name="Grisel N."/>
            <person name="Haridas S."/>
            <person name="Kipfer T."/>
            <person name="LaButti K."/>
            <person name="Lindquist E."/>
            <person name="Lipzen A."/>
            <person name="Maire R."/>
            <person name="Meier B."/>
            <person name="Mihaltcheva S."/>
            <person name="Molinier V."/>
            <person name="Murat C."/>
            <person name="Poggeler S."/>
            <person name="Quandt C.A."/>
            <person name="Sperisen C."/>
            <person name="Tritt A."/>
            <person name="Tisserant E."/>
            <person name="Crous P.W."/>
            <person name="Henrissat B."/>
            <person name="Nehls U."/>
            <person name="Egli S."/>
            <person name="Spatafora J.W."/>
            <person name="Grigoriev I.V."/>
            <person name="Martin F.M."/>
        </authorList>
    </citation>
    <scope>NUCLEOTIDE SEQUENCE [LARGE SCALE GENOMIC DNA]</scope>
    <source>
        <strain evidence="4 5">CBS 459.81</strain>
    </source>
</reference>
<dbReference type="Gene3D" id="3.90.25.10">
    <property type="entry name" value="UDP-galactose 4-epimerase, domain 1"/>
    <property type="match status" value="1"/>
</dbReference>
<evidence type="ECO:0000259" key="3">
    <source>
        <dbReference type="Pfam" id="PF05368"/>
    </source>
</evidence>
<dbReference type="PANTHER" id="PTHR47706:SF7">
    <property type="entry name" value="CIPA-LIKE, PUTATIVE (AFU_ORTHOLOGUE AFUA_1G01630)-RELATED"/>
    <property type="match status" value="1"/>
</dbReference>
<dbReference type="EMBL" id="KV745173">
    <property type="protein sequence ID" value="OCK76863.1"/>
    <property type="molecule type" value="Genomic_DNA"/>
</dbReference>
<dbReference type="Pfam" id="PF05368">
    <property type="entry name" value="NmrA"/>
    <property type="match status" value="1"/>
</dbReference>
<evidence type="ECO:0000256" key="2">
    <source>
        <dbReference type="ARBA" id="ARBA00023002"/>
    </source>
</evidence>
<keyword evidence="2" id="KW-0560">Oxidoreductase</keyword>
<gene>
    <name evidence="4" type="ORF">K432DRAFT_396089</name>
</gene>
<proteinExistence type="predicted"/>
<feature type="domain" description="NmrA-like" evidence="3">
    <location>
        <begin position="8"/>
        <end position="144"/>
    </location>
</feature>
<dbReference type="InterPro" id="IPR008030">
    <property type="entry name" value="NmrA-like"/>
</dbReference>
<evidence type="ECO:0000313" key="4">
    <source>
        <dbReference type="EMBL" id="OCK76863.1"/>
    </source>
</evidence>
<dbReference type="SUPFAM" id="SSF51735">
    <property type="entry name" value="NAD(P)-binding Rossmann-fold domains"/>
    <property type="match status" value="1"/>
</dbReference>
<dbReference type="Proteomes" id="UP000250266">
    <property type="component" value="Unassembled WGS sequence"/>
</dbReference>
<dbReference type="CDD" id="cd05259">
    <property type="entry name" value="PCBER_SDR_a"/>
    <property type="match status" value="1"/>
</dbReference>
<sequence length="323" mass="35787">MAQTNRIEKVAIVGASGRLGKHFAEELLKTGKHTVTAVTRTDSKGTLPAGVKVAQVNYDDDGQSLVSALQGQQFLIITLSIRAPPDTHSKLVRAAAKAGVPYIMPNAYGFDILNKSLREEDLYGATSLQHCVEIEKLGISYVAMVCGFWYEWSLALGEFWFGLDIKNKKATFFDDGETRVNVSTWRQCGRALAALLSLPESGASPSVSQWKNMPFYFASFRVSQRDMLDSIHRVTGTTDKDWEITYEPTGERYKNGIDEMQKGARTGFAKAMYSRLFFPNGDGDFESSRGLANDLIGLPKEDLDEATKRTVEMVESGWNPLAQ</sequence>
<evidence type="ECO:0000256" key="1">
    <source>
        <dbReference type="ARBA" id="ARBA00022857"/>
    </source>
</evidence>
<keyword evidence="1" id="KW-0521">NADP</keyword>
<dbReference type="InterPro" id="IPR036291">
    <property type="entry name" value="NAD(P)-bd_dom_sf"/>
</dbReference>
<evidence type="ECO:0000313" key="5">
    <source>
        <dbReference type="Proteomes" id="UP000250266"/>
    </source>
</evidence>
<dbReference type="AlphaFoldDB" id="A0A8E2JC03"/>
<protein>
    <submittedName>
        <fullName evidence="4">NAD(P)-binding protein</fullName>
    </submittedName>
</protein>
<organism evidence="4 5">
    <name type="scientific">Lepidopterella palustris CBS 459.81</name>
    <dbReference type="NCBI Taxonomy" id="1314670"/>
    <lineage>
        <taxon>Eukaryota</taxon>
        <taxon>Fungi</taxon>
        <taxon>Dikarya</taxon>
        <taxon>Ascomycota</taxon>
        <taxon>Pezizomycotina</taxon>
        <taxon>Dothideomycetes</taxon>
        <taxon>Pleosporomycetidae</taxon>
        <taxon>Mytilinidiales</taxon>
        <taxon>Argynnaceae</taxon>
        <taxon>Lepidopterella</taxon>
    </lineage>
</organism>
<dbReference type="Gene3D" id="3.40.50.720">
    <property type="entry name" value="NAD(P)-binding Rossmann-like Domain"/>
    <property type="match status" value="1"/>
</dbReference>
<keyword evidence="5" id="KW-1185">Reference proteome</keyword>